<keyword evidence="1" id="KW-1133">Transmembrane helix</keyword>
<keyword evidence="1" id="KW-0812">Transmembrane</keyword>
<proteinExistence type="predicted"/>
<name>Q2CAZ0_OCEGH</name>
<reference evidence="2 3" key="1">
    <citation type="journal article" date="2010" name="J. Bacteriol.">
        <title>Genome sequences of Oceanicola granulosus HTCC2516(T) and Oceanicola batsensis HTCC2597(TDelta).</title>
        <authorList>
            <person name="Thrash J.C."/>
            <person name="Cho J.C."/>
            <person name="Vergin K.L."/>
            <person name="Giovannoni S.J."/>
        </authorList>
    </citation>
    <scope>NUCLEOTIDE SEQUENCE [LARGE SCALE GENOMIC DNA]</scope>
    <source>
        <strain evidence="3">ATCC BAA-861 / DSM 15982 / KCTC 12143 / HTCC2516</strain>
    </source>
</reference>
<comment type="caution">
    <text evidence="2">The sequence shown here is derived from an EMBL/GenBank/DDBJ whole genome shotgun (WGS) entry which is preliminary data.</text>
</comment>
<keyword evidence="1" id="KW-0472">Membrane</keyword>
<evidence type="ECO:0000313" key="3">
    <source>
        <dbReference type="Proteomes" id="UP000003635"/>
    </source>
</evidence>
<accession>Q2CAZ0</accession>
<dbReference type="HOGENOM" id="CLU_202602_0_0_5"/>
<keyword evidence="3" id="KW-1185">Reference proteome</keyword>
<dbReference type="RefSeq" id="WP_007254728.1">
    <property type="nucleotide sequence ID" value="NZ_CH724107.1"/>
</dbReference>
<gene>
    <name evidence="2" type="ORF">OG2516_06007</name>
</gene>
<evidence type="ECO:0000313" key="2">
    <source>
        <dbReference type="EMBL" id="EAR49835.1"/>
    </source>
</evidence>
<organism evidence="2 3">
    <name type="scientific">Oceanicola granulosus (strain ATCC BAA-861 / DSM 15982 / KCTC 12143 / HTCC2516)</name>
    <dbReference type="NCBI Taxonomy" id="314256"/>
    <lineage>
        <taxon>Bacteria</taxon>
        <taxon>Pseudomonadati</taxon>
        <taxon>Pseudomonadota</taxon>
        <taxon>Alphaproteobacteria</taxon>
        <taxon>Rhodobacterales</taxon>
        <taxon>Roseobacteraceae</taxon>
        <taxon>Oceanicola</taxon>
    </lineage>
</organism>
<protein>
    <submittedName>
        <fullName evidence="2">Uncharacterized protein</fullName>
    </submittedName>
</protein>
<dbReference type="EMBL" id="AAOT01000045">
    <property type="protein sequence ID" value="EAR49835.1"/>
    <property type="molecule type" value="Genomic_DNA"/>
</dbReference>
<dbReference type="Proteomes" id="UP000003635">
    <property type="component" value="Unassembled WGS sequence"/>
</dbReference>
<sequence>MMRLILVLLVLAALVMAAQAVLDFARPARRPGGSGAAGAEAGMPPPFRLVAYLLLLALMVGISAGWLGAV</sequence>
<dbReference type="AlphaFoldDB" id="Q2CAZ0"/>
<evidence type="ECO:0000256" key="1">
    <source>
        <dbReference type="SAM" id="Phobius"/>
    </source>
</evidence>
<feature type="transmembrane region" description="Helical" evidence="1">
    <location>
        <begin position="49"/>
        <end position="69"/>
    </location>
</feature>
<dbReference type="STRING" id="314256.OG2516_06007"/>